<keyword evidence="3" id="KW-1185">Reference proteome</keyword>
<dbReference type="EMBL" id="NAFK01000172">
    <property type="protein sequence ID" value="OSJ24275.1"/>
    <property type="molecule type" value="Genomic_DNA"/>
</dbReference>
<sequence>MKRKQESPQARRRFKAKPGLLGTEKSIGWKHADDRLDEALQDTFPASDALSITQGPWKLTSP</sequence>
<name>A0ABX3WY82_9BRAD</name>
<feature type="region of interest" description="Disordered" evidence="1">
    <location>
        <begin position="1"/>
        <end position="27"/>
    </location>
</feature>
<protein>
    <submittedName>
        <fullName evidence="2">Uncharacterized protein</fullName>
    </submittedName>
</protein>
<reference evidence="2 3" key="1">
    <citation type="submission" date="2017-03" db="EMBL/GenBank/DDBJ databases">
        <title>Whole genome sequences of fourteen strains of Bradyrhizobium canariense and one strain of Bradyrhizobium japonicum isolated from Lupinus (Papilionoideae: Genisteae) species in Algeria.</title>
        <authorList>
            <person name="Crovadore J."/>
            <person name="Chekireb D."/>
            <person name="Brachmann A."/>
            <person name="Chablais R."/>
            <person name="Cochard B."/>
            <person name="Lefort F."/>
        </authorList>
    </citation>
    <scope>NUCLEOTIDE SEQUENCE [LARGE SCALE GENOMIC DNA]</scope>
    <source>
        <strain evidence="2 3">UBMAN05</strain>
    </source>
</reference>
<evidence type="ECO:0000313" key="2">
    <source>
        <dbReference type="EMBL" id="OSJ24275.1"/>
    </source>
</evidence>
<evidence type="ECO:0000313" key="3">
    <source>
        <dbReference type="Proteomes" id="UP000193884"/>
    </source>
</evidence>
<proteinExistence type="predicted"/>
<organism evidence="2 3">
    <name type="scientific">Bradyrhizobium canariense</name>
    <dbReference type="NCBI Taxonomy" id="255045"/>
    <lineage>
        <taxon>Bacteria</taxon>
        <taxon>Pseudomonadati</taxon>
        <taxon>Pseudomonadota</taxon>
        <taxon>Alphaproteobacteria</taxon>
        <taxon>Hyphomicrobiales</taxon>
        <taxon>Nitrobacteraceae</taxon>
        <taxon>Bradyrhizobium</taxon>
    </lineage>
</organism>
<evidence type="ECO:0000256" key="1">
    <source>
        <dbReference type="SAM" id="MobiDB-lite"/>
    </source>
</evidence>
<dbReference type="Proteomes" id="UP000193884">
    <property type="component" value="Unassembled WGS sequence"/>
</dbReference>
<comment type="caution">
    <text evidence="2">The sequence shown here is derived from an EMBL/GenBank/DDBJ whole genome shotgun (WGS) entry which is preliminary data.</text>
</comment>
<accession>A0ABX3WY82</accession>
<gene>
    <name evidence="2" type="ORF">BST63_27470</name>
</gene>